<evidence type="ECO:0000313" key="2">
    <source>
        <dbReference type="EMBL" id="ELU14656.1"/>
    </source>
</evidence>
<feature type="region of interest" description="Disordered" evidence="1">
    <location>
        <begin position="369"/>
        <end position="426"/>
    </location>
</feature>
<feature type="compositionally biased region" description="Basic residues" evidence="1">
    <location>
        <begin position="412"/>
        <end position="426"/>
    </location>
</feature>
<feature type="compositionally biased region" description="Pro residues" evidence="1">
    <location>
        <begin position="394"/>
        <end position="409"/>
    </location>
</feature>
<dbReference type="AlphaFoldDB" id="R7VED8"/>
<organism evidence="2">
    <name type="scientific">Capitella teleta</name>
    <name type="common">Polychaete worm</name>
    <dbReference type="NCBI Taxonomy" id="283909"/>
    <lineage>
        <taxon>Eukaryota</taxon>
        <taxon>Metazoa</taxon>
        <taxon>Spiralia</taxon>
        <taxon>Lophotrochozoa</taxon>
        <taxon>Annelida</taxon>
        <taxon>Polychaeta</taxon>
        <taxon>Sedentaria</taxon>
        <taxon>Scolecida</taxon>
        <taxon>Capitellidae</taxon>
        <taxon>Capitella</taxon>
    </lineage>
</organism>
<evidence type="ECO:0000256" key="1">
    <source>
        <dbReference type="SAM" id="MobiDB-lite"/>
    </source>
</evidence>
<keyword evidence="4" id="KW-1185">Reference proteome</keyword>
<dbReference type="Proteomes" id="UP000014760">
    <property type="component" value="Unassembled WGS sequence"/>
</dbReference>
<protein>
    <submittedName>
        <fullName evidence="2 3">Uncharacterized protein</fullName>
    </submittedName>
</protein>
<sequence>MDASHADIARLLNSTENDRLKGLDMLLLYNEKDGDDGDHATASLSDPDSPPPSDDEDEVTTQRACAIGIDEVVAGKENVEVDDLLNEAGKFSCKCKHFPGKEPCSNYFSADEFATSRMNMASIPFRDQNMLLLGVISAGINISKNIVKGRKDAPKDRRRPHTVYLHQGRQLCISTFRFLYGVGEDRIYRLAKHYCENGLTPIENHSGGRRETKHVLSFKDAENTVNYIKNYAVDHALALPGRVPGYWRQDVLLLPSSHTKTFVYGRYKEAVLAAHDVFVPMYNWQAMLSPFGKHLKGIKEQAHFTFSSENPGRVLYSATLNGSKAEWKLFAAPNNLPTELPEPIQPPGLPRKRREYLHHSIRQFADEEHQDTAYPHPDVISPVFAAAEEDAPSRAPPPPEPCSPPPPEPCATRKRKRKPSVKKTRK</sequence>
<dbReference type="EMBL" id="AMQN01038574">
    <property type="status" value="NOT_ANNOTATED_CDS"/>
    <property type="molecule type" value="Genomic_DNA"/>
</dbReference>
<feature type="region of interest" description="Disordered" evidence="1">
    <location>
        <begin position="34"/>
        <end position="59"/>
    </location>
</feature>
<dbReference type="EMBL" id="KB294387">
    <property type="protein sequence ID" value="ELU14656.1"/>
    <property type="molecule type" value="Genomic_DNA"/>
</dbReference>
<dbReference type="EnsemblMetazoa" id="CapteT191000">
    <property type="protein sequence ID" value="CapteP191000"/>
    <property type="gene ID" value="CapteG191000"/>
</dbReference>
<evidence type="ECO:0000313" key="3">
    <source>
        <dbReference type="EnsemblMetazoa" id="CapteP191000"/>
    </source>
</evidence>
<reference evidence="4" key="1">
    <citation type="submission" date="2012-12" db="EMBL/GenBank/DDBJ databases">
        <authorList>
            <person name="Hellsten U."/>
            <person name="Grimwood J."/>
            <person name="Chapman J.A."/>
            <person name="Shapiro H."/>
            <person name="Aerts A."/>
            <person name="Otillar R.P."/>
            <person name="Terry A.Y."/>
            <person name="Boore J.L."/>
            <person name="Simakov O."/>
            <person name="Marletaz F."/>
            <person name="Cho S.-J."/>
            <person name="Edsinger-Gonzales E."/>
            <person name="Havlak P."/>
            <person name="Kuo D.-H."/>
            <person name="Larsson T."/>
            <person name="Lv J."/>
            <person name="Arendt D."/>
            <person name="Savage R."/>
            <person name="Osoegawa K."/>
            <person name="de Jong P."/>
            <person name="Lindberg D.R."/>
            <person name="Seaver E.C."/>
            <person name="Weisblat D.A."/>
            <person name="Putnam N.H."/>
            <person name="Grigoriev I.V."/>
            <person name="Rokhsar D.S."/>
        </authorList>
    </citation>
    <scope>NUCLEOTIDE SEQUENCE</scope>
    <source>
        <strain evidence="4">I ESC-2004</strain>
    </source>
</reference>
<reference evidence="2 4" key="2">
    <citation type="journal article" date="2013" name="Nature">
        <title>Insights into bilaterian evolution from three spiralian genomes.</title>
        <authorList>
            <person name="Simakov O."/>
            <person name="Marletaz F."/>
            <person name="Cho S.J."/>
            <person name="Edsinger-Gonzales E."/>
            <person name="Havlak P."/>
            <person name="Hellsten U."/>
            <person name="Kuo D.H."/>
            <person name="Larsson T."/>
            <person name="Lv J."/>
            <person name="Arendt D."/>
            <person name="Savage R."/>
            <person name="Osoegawa K."/>
            <person name="de Jong P."/>
            <person name="Grimwood J."/>
            <person name="Chapman J.A."/>
            <person name="Shapiro H."/>
            <person name="Aerts A."/>
            <person name="Otillar R.P."/>
            <person name="Terry A.Y."/>
            <person name="Boore J.L."/>
            <person name="Grigoriev I.V."/>
            <person name="Lindberg D.R."/>
            <person name="Seaver E.C."/>
            <person name="Weisblat D.A."/>
            <person name="Putnam N.H."/>
            <person name="Rokhsar D.S."/>
        </authorList>
    </citation>
    <scope>NUCLEOTIDE SEQUENCE</scope>
    <source>
        <strain evidence="2 4">I ESC-2004</strain>
    </source>
</reference>
<gene>
    <name evidence="2" type="ORF">CAPTEDRAFT_191000</name>
</gene>
<dbReference type="PANTHER" id="PTHR34415:SF1">
    <property type="entry name" value="INTEGRASE CATALYTIC DOMAIN-CONTAINING PROTEIN"/>
    <property type="match status" value="1"/>
</dbReference>
<accession>R7VED8</accession>
<evidence type="ECO:0000313" key="4">
    <source>
        <dbReference type="Proteomes" id="UP000014760"/>
    </source>
</evidence>
<name>R7VED8_CAPTE</name>
<reference evidence="3" key="3">
    <citation type="submission" date="2015-06" db="UniProtKB">
        <authorList>
            <consortium name="EnsemblMetazoa"/>
        </authorList>
    </citation>
    <scope>IDENTIFICATION</scope>
</reference>
<dbReference type="HOGENOM" id="CLU_025415_3_0_1"/>
<dbReference type="OrthoDB" id="6152653at2759"/>
<dbReference type="PANTHER" id="PTHR34415">
    <property type="entry name" value="INTEGRASE CATALYTIC DOMAIN-CONTAINING PROTEIN"/>
    <property type="match status" value="1"/>
</dbReference>
<dbReference type="OMA" id="RFETIKW"/>
<proteinExistence type="predicted"/>